<dbReference type="EMBL" id="QJJK01000007">
    <property type="protein sequence ID" value="PXW56992.1"/>
    <property type="molecule type" value="Genomic_DNA"/>
</dbReference>
<accession>A0A2V3U432</accession>
<gene>
    <name evidence="1" type="ORF">C7450_10729</name>
</gene>
<comment type="caution">
    <text evidence="1">The sequence shown here is derived from an EMBL/GenBank/DDBJ whole genome shotgun (WGS) entry which is preliminary data.</text>
</comment>
<proteinExistence type="predicted"/>
<dbReference type="Proteomes" id="UP000248021">
    <property type="component" value="Unassembled WGS sequence"/>
</dbReference>
<reference evidence="1 2" key="1">
    <citation type="submission" date="2018-05" db="EMBL/GenBank/DDBJ databases">
        <title>Genomic Encyclopedia of Type Strains, Phase IV (KMG-IV): sequencing the most valuable type-strain genomes for metagenomic binning, comparative biology and taxonomic classification.</title>
        <authorList>
            <person name="Goeker M."/>
        </authorList>
    </citation>
    <scope>NUCLEOTIDE SEQUENCE [LARGE SCALE GENOMIC DNA]</scope>
    <source>
        <strain evidence="1 2">DSM 6462</strain>
    </source>
</reference>
<organism evidence="1 2">
    <name type="scientific">Chelatococcus asaccharovorans</name>
    <dbReference type="NCBI Taxonomy" id="28210"/>
    <lineage>
        <taxon>Bacteria</taxon>
        <taxon>Pseudomonadati</taxon>
        <taxon>Pseudomonadota</taxon>
        <taxon>Alphaproteobacteria</taxon>
        <taxon>Hyphomicrobiales</taxon>
        <taxon>Chelatococcaceae</taxon>
        <taxon>Chelatococcus</taxon>
    </lineage>
</organism>
<evidence type="ECO:0000313" key="1">
    <source>
        <dbReference type="EMBL" id="PXW56992.1"/>
    </source>
</evidence>
<protein>
    <recommendedName>
        <fullName evidence="3">DUF4156 domain-containing protein</fullName>
    </recommendedName>
</protein>
<dbReference type="AlphaFoldDB" id="A0A2V3U432"/>
<evidence type="ECO:0000313" key="2">
    <source>
        <dbReference type="Proteomes" id="UP000248021"/>
    </source>
</evidence>
<keyword evidence="2" id="KW-1185">Reference proteome</keyword>
<dbReference type="RefSeq" id="WP_110375627.1">
    <property type="nucleotide sequence ID" value="NZ_JAHBRY010000001.1"/>
</dbReference>
<name>A0A2V3U432_9HYPH</name>
<sequence length="104" mass="10897">MRVFVVVVAGALAFCVAGCVSVKPGSERVRFLSNPELVKGCTFITQETLALGGLDAIKPLEEITIRMKNKAAELGGTDVLTPGPKLTTPGPMTTITGDIYRCGS</sequence>
<evidence type="ECO:0008006" key="3">
    <source>
        <dbReference type="Google" id="ProtNLM"/>
    </source>
</evidence>